<evidence type="ECO:0000256" key="2">
    <source>
        <dbReference type="ARBA" id="ARBA00012438"/>
    </source>
</evidence>
<dbReference type="EMBL" id="JBHUJC010000041">
    <property type="protein sequence ID" value="MFD2277345.1"/>
    <property type="molecule type" value="Genomic_DNA"/>
</dbReference>
<keyword evidence="3" id="KW-0597">Phosphoprotein</keyword>
<dbReference type="Gene3D" id="1.10.287.130">
    <property type="match status" value="1"/>
</dbReference>
<proteinExistence type="predicted"/>
<dbReference type="PROSITE" id="PS50109">
    <property type="entry name" value="HIS_KIN"/>
    <property type="match status" value="1"/>
</dbReference>
<dbReference type="InterPro" id="IPR004358">
    <property type="entry name" value="Sig_transdc_His_kin-like_C"/>
</dbReference>
<keyword evidence="8" id="KW-0812">Transmembrane</keyword>
<evidence type="ECO:0000313" key="10">
    <source>
        <dbReference type="EMBL" id="MFD2277345.1"/>
    </source>
</evidence>
<feature type="domain" description="Histidine kinase" evidence="9">
    <location>
        <begin position="181"/>
        <end position="404"/>
    </location>
</feature>
<dbReference type="InterPro" id="IPR003594">
    <property type="entry name" value="HATPase_dom"/>
</dbReference>
<evidence type="ECO:0000256" key="7">
    <source>
        <dbReference type="SAM" id="Coils"/>
    </source>
</evidence>
<dbReference type="SUPFAM" id="SSF55874">
    <property type="entry name" value="ATPase domain of HSP90 chaperone/DNA topoisomerase II/histidine kinase"/>
    <property type="match status" value="1"/>
</dbReference>
<dbReference type="Gene3D" id="3.30.450.20">
    <property type="entry name" value="PAS domain"/>
    <property type="match status" value="1"/>
</dbReference>
<dbReference type="NCBIfam" id="TIGR00229">
    <property type="entry name" value="sensory_box"/>
    <property type="match status" value="1"/>
</dbReference>
<keyword evidence="10" id="KW-0547">Nucleotide-binding</keyword>
<dbReference type="InterPro" id="IPR036097">
    <property type="entry name" value="HisK_dim/P_sf"/>
</dbReference>
<sequence length="413" mass="46709">MIPEIIITIIATSIIVYLFIHLKTQRRRLNLQVKSARTQRDEARKELDEVILDNKVTLDALGDAFFVVTRNLDIRKTNSRAKEIFRNQELTGRNLPEILMNPTFTENIQHMIQLGKASQKKLTLSASSHALGGNSTEGETAWVIQVTPLPNHKADPLHCIILRDVSTEHRTEQIRTDFVANASHELRTPLAIINGYLENLIDDDVLEEPEISRRILITMRRHGSRLSRLVDDMLVVSRLESGESAALNSEPFDLIECAEDVLARLDQLITTSNATVIREYKEPELVITGDRFYWTQVMFNLVENAIKQNPERELKVTIAIKKLGKENIQIKISDNGIGIPSSHLPFIFKRFYRVDKHHTQSDIKGTGLGLSIVKRAIEAHNGTIEATSKPGIRTTFTIITPSTQANHPNNQSQ</sequence>
<keyword evidence="5" id="KW-0418">Kinase</keyword>
<keyword evidence="8" id="KW-0472">Membrane</keyword>
<dbReference type="PANTHER" id="PTHR45453:SF1">
    <property type="entry name" value="PHOSPHATE REGULON SENSOR PROTEIN PHOR"/>
    <property type="match status" value="1"/>
</dbReference>
<dbReference type="Proteomes" id="UP001597297">
    <property type="component" value="Unassembled WGS sequence"/>
</dbReference>
<evidence type="ECO:0000256" key="1">
    <source>
        <dbReference type="ARBA" id="ARBA00000085"/>
    </source>
</evidence>
<dbReference type="RefSeq" id="WP_377093870.1">
    <property type="nucleotide sequence ID" value="NZ_JBHSJM010000001.1"/>
</dbReference>
<dbReference type="CDD" id="cd00075">
    <property type="entry name" value="HATPase"/>
    <property type="match status" value="1"/>
</dbReference>
<protein>
    <recommendedName>
        <fullName evidence="2">histidine kinase</fullName>
        <ecNumber evidence="2">2.7.13.3</ecNumber>
    </recommendedName>
</protein>
<dbReference type="Gene3D" id="3.30.565.10">
    <property type="entry name" value="Histidine kinase-like ATPase, C-terminal domain"/>
    <property type="match status" value="1"/>
</dbReference>
<dbReference type="SMART" id="SM00388">
    <property type="entry name" value="HisKA"/>
    <property type="match status" value="1"/>
</dbReference>
<dbReference type="SUPFAM" id="SSF47384">
    <property type="entry name" value="Homodimeric domain of signal transducing histidine kinase"/>
    <property type="match status" value="1"/>
</dbReference>
<dbReference type="CDD" id="cd00082">
    <property type="entry name" value="HisKA"/>
    <property type="match status" value="1"/>
</dbReference>
<dbReference type="InterPro" id="IPR036890">
    <property type="entry name" value="HATPase_C_sf"/>
</dbReference>
<accession>A0ABW5E8Q9</accession>
<evidence type="ECO:0000256" key="3">
    <source>
        <dbReference type="ARBA" id="ARBA00022553"/>
    </source>
</evidence>
<feature type="transmembrane region" description="Helical" evidence="8">
    <location>
        <begin position="6"/>
        <end position="22"/>
    </location>
</feature>
<dbReference type="PANTHER" id="PTHR45453">
    <property type="entry name" value="PHOSPHATE REGULON SENSOR PROTEIN PHOR"/>
    <property type="match status" value="1"/>
</dbReference>
<evidence type="ECO:0000259" key="9">
    <source>
        <dbReference type="PROSITE" id="PS50109"/>
    </source>
</evidence>
<keyword evidence="10" id="KW-0067">ATP-binding</keyword>
<evidence type="ECO:0000256" key="6">
    <source>
        <dbReference type="ARBA" id="ARBA00023012"/>
    </source>
</evidence>
<comment type="catalytic activity">
    <reaction evidence="1">
        <text>ATP + protein L-histidine = ADP + protein N-phospho-L-histidine.</text>
        <dbReference type="EC" id="2.7.13.3"/>
    </reaction>
</comment>
<dbReference type="PRINTS" id="PR00344">
    <property type="entry name" value="BCTRLSENSOR"/>
</dbReference>
<dbReference type="SMART" id="SM00387">
    <property type="entry name" value="HATPase_c"/>
    <property type="match status" value="1"/>
</dbReference>
<dbReference type="Pfam" id="PF02518">
    <property type="entry name" value="HATPase_c"/>
    <property type="match status" value="1"/>
</dbReference>
<dbReference type="InterPro" id="IPR050351">
    <property type="entry name" value="BphY/WalK/GraS-like"/>
</dbReference>
<dbReference type="EC" id="2.7.13.3" evidence="2"/>
<feature type="coiled-coil region" evidence="7">
    <location>
        <begin position="26"/>
        <end position="53"/>
    </location>
</feature>
<evidence type="ECO:0000256" key="5">
    <source>
        <dbReference type="ARBA" id="ARBA00022777"/>
    </source>
</evidence>
<keyword evidence="4" id="KW-0808">Transferase</keyword>
<dbReference type="GO" id="GO:0005524">
    <property type="term" value="F:ATP binding"/>
    <property type="evidence" value="ECO:0007669"/>
    <property type="project" value="UniProtKB-KW"/>
</dbReference>
<keyword evidence="8" id="KW-1133">Transmembrane helix</keyword>
<keyword evidence="6" id="KW-0902">Two-component regulatory system</keyword>
<dbReference type="InterPro" id="IPR003661">
    <property type="entry name" value="HisK_dim/P_dom"/>
</dbReference>
<dbReference type="InterPro" id="IPR005467">
    <property type="entry name" value="His_kinase_dom"/>
</dbReference>
<keyword evidence="11" id="KW-1185">Reference proteome</keyword>
<evidence type="ECO:0000313" key="11">
    <source>
        <dbReference type="Proteomes" id="UP001597297"/>
    </source>
</evidence>
<reference evidence="11" key="1">
    <citation type="journal article" date="2019" name="Int. J. Syst. Evol. Microbiol.">
        <title>The Global Catalogue of Microorganisms (GCM) 10K type strain sequencing project: providing services to taxonomists for standard genome sequencing and annotation.</title>
        <authorList>
            <consortium name="The Broad Institute Genomics Platform"/>
            <consortium name="The Broad Institute Genome Sequencing Center for Infectious Disease"/>
            <person name="Wu L."/>
            <person name="Ma J."/>
        </authorList>
    </citation>
    <scope>NUCLEOTIDE SEQUENCE [LARGE SCALE GENOMIC DNA]</scope>
    <source>
        <strain evidence="11">JCM 16545</strain>
    </source>
</reference>
<dbReference type="Pfam" id="PF00512">
    <property type="entry name" value="HisKA"/>
    <property type="match status" value="1"/>
</dbReference>
<dbReference type="InterPro" id="IPR000014">
    <property type="entry name" value="PAS"/>
</dbReference>
<evidence type="ECO:0000256" key="8">
    <source>
        <dbReference type="SAM" id="Phobius"/>
    </source>
</evidence>
<gene>
    <name evidence="10" type="ORF">ACFSQZ_12765</name>
</gene>
<keyword evidence="7" id="KW-0175">Coiled coil</keyword>
<name>A0ABW5E8Q9_9BACT</name>
<comment type="caution">
    <text evidence="10">The sequence shown here is derived from an EMBL/GenBank/DDBJ whole genome shotgun (WGS) entry which is preliminary data.</text>
</comment>
<organism evidence="10 11">
    <name type="scientific">Rubritalea spongiae</name>
    <dbReference type="NCBI Taxonomy" id="430797"/>
    <lineage>
        <taxon>Bacteria</taxon>
        <taxon>Pseudomonadati</taxon>
        <taxon>Verrucomicrobiota</taxon>
        <taxon>Verrucomicrobiia</taxon>
        <taxon>Verrucomicrobiales</taxon>
        <taxon>Rubritaleaceae</taxon>
        <taxon>Rubritalea</taxon>
    </lineage>
</organism>
<evidence type="ECO:0000256" key="4">
    <source>
        <dbReference type="ARBA" id="ARBA00022679"/>
    </source>
</evidence>